<accession>A0ABR3PT87</accession>
<proteinExistence type="predicted"/>
<sequence length="397" mass="44555">MPGTIDHGSYPDIFDSIVDFMDWNALPSLCPTSKATDSRIQSILLRHVVFLLKSGKSWDVAGVTIVDPYFHRRIPGLEFPLDDEAAQHRTLSRVAEHALFVDVIGDQCKNSSIVVDGLRAHLTSSTIVRTHLNPDPGAFCAPYNMAALINNRRVDEIFDNIINFMDWDALPSLRRTSQAINKRILLIMYRHVVIHLQADSSGELAAVRIVDPYYHQPIPGLDFPLNAPATQEKTLAKITDTAVFVDIVGDESEDSENVITAVRTNLPESTIVRTYINPKPNDPHRHDISGSLWITLAAFAFYKKFTVLVMDDSARRYARRGFYYALSQAVKMCNDLGEETVVQLLDFGECSKARSWEDRHIVGLKTKPGQPLPPPLSWTKLARRPLAPRAQLEDQDA</sequence>
<name>A0ABR3PT87_9TREE</name>
<organism evidence="1 2">
    <name type="scientific">Vanrija albida</name>
    <dbReference type="NCBI Taxonomy" id="181172"/>
    <lineage>
        <taxon>Eukaryota</taxon>
        <taxon>Fungi</taxon>
        <taxon>Dikarya</taxon>
        <taxon>Basidiomycota</taxon>
        <taxon>Agaricomycotina</taxon>
        <taxon>Tremellomycetes</taxon>
        <taxon>Trichosporonales</taxon>
        <taxon>Trichosporonaceae</taxon>
        <taxon>Vanrija</taxon>
    </lineage>
</organism>
<gene>
    <name evidence="1" type="ORF">Q8F55_009229</name>
</gene>
<protein>
    <recommendedName>
        <fullName evidence="3">F-box domain-containing protein</fullName>
    </recommendedName>
</protein>
<dbReference type="RefSeq" id="XP_069205534.1">
    <property type="nucleotide sequence ID" value="XM_069357597.1"/>
</dbReference>
<evidence type="ECO:0000313" key="1">
    <source>
        <dbReference type="EMBL" id="KAL1405590.1"/>
    </source>
</evidence>
<reference evidence="1 2" key="1">
    <citation type="submission" date="2023-08" db="EMBL/GenBank/DDBJ databases">
        <title>Annotated Genome Sequence of Vanrija albida AlHP1.</title>
        <authorList>
            <person name="Herzog R."/>
        </authorList>
    </citation>
    <scope>NUCLEOTIDE SEQUENCE [LARGE SCALE GENOMIC DNA]</scope>
    <source>
        <strain evidence="1 2">AlHP1</strain>
    </source>
</reference>
<evidence type="ECO:0008006" key="3">
    <source>
        <dbReference type="Google" id="ProtNLM"/>
    </source>
</evidence>
<dbReference type="GeneID" id="95990272"/>
<evidence type="ECO:0000313" key="2">
    <source>
        <dbReference type="Proteomes" id="UP001565368"/>
    </source>
</evidence>
<dbReference type="Proteomes" id="UP001565368">
    <property type="component" value="Unassembled WGS sequence"/>
</dbReference>
<keyword evidence="2" id="KW-1185">Reference proteome</keyword>
<comment type="caution">
    <text evidence="1">The sequence shown here is derived from an EMBL/GenBank/DDBJ whole genome shotgun (WGS) entry which is preliminary data.</text>
</comment>
<dbReference type="EMBL" id="JBBXJM010000007">
    <property type="protein sequence ID" value="KAL1405590.1"/>
    <property type="molecule type" value="Genomic_DNA"/>
</dbReference>